<evidence type="ECO:0000313" key="2">
    <source>
        <dbReference type="Proteomes" id="UP001056756"/>
    </source>
</evidence>
<protein>
    <recommendedName>
        <fullName evidence="3">Lipoprotein</fullName>
    </recommendedName>
</protein>
<sequence>MKKLLFITFVSIMLLSGCSTEDEYIYWTEKTDNQMQCLDGSNIKYEIRDGEIWVKEKDTSNVVVFCS</sequence>
<dbReference type="KEGG" id="plig:NAG76_09370"/>
<organism evidence="1 2">
    <name type="scientific">Candidatus Pristimantibacillus lignocellulolyticus</name>
    <dbReference type="NCBI Taxonomy" id="2994561"/>
    <lineage>
        <taxon>Bacteria</taxon>
        <taxon>Bacillati</taxon>
        <taxon>Bacillota</taxon>
        <taxon>Bacilli</taxon>
        <taxon>Bacillales</taxon>
        <taxon>Paenibacillaceae</taxon>
        <taxon>Candidatus Pristimantibacillus</taxon>
    </lineage>
</organism>
<dbReference type="Proteomes" id="UP001056756">
    <property type="component" value="Chromosome"/>
</dbReference>
<accession>A0A9J6ZK00</accession>
<name>A0A9J6ZK00_9BACL</name>
<reference evidence="1" key="1">
    <citation type="submission" date="2022-05" db="EMBL/GenBank/DDBJ databases">
        <title>Novel bacterial taxa in a minimal lignocellulolytic consortium and its capacity to transform plastics disclosed by genome-resolved metagenomics.</title>
        <authorList>
            <person name="Rodriguez C.A.D."/>
            <person name="Diaz-Garcia L."/>
            <person name="Herrera K."/>
            <person name="Tarazona N.A."/>
            <person name="Sproer C."/>
            <person name="Overmann J."/>
            <person name="Jimenez D.J."/>
        </authorList>
    </citation>
    <scope>NUCLEOTIDE SEQUENCE</scope>
    <source>
        <strain evidence="1">MAG5</strain>
    </source>
</reference>
<proteinExistence type="predicted"/>
<evidence type="ECO:0008006" key="3">
    <source>
        <dbReference type="Google" id="ProtNLM"/>
    </source>
</evidence>
<dbReference type="AlphaFoldDB" id="A0A9J6ZK00"/>
<evidence type="ECO:0000313" key="1">
    <source>
        <dbReference type="EMBL" id="URN96404.1"/>
    </source>
</evidence>
<dbReference type="EMBL" id="CP097899">
    <property type="protein sequence ID" value="URN96404.1"/>
    <property type="molecule type" value="Genomic_DNA"/>
</dbReference>
<gene>
    <name evidence="1" type="ORF">NAG76_09370</name>
</gene>